<keyword evidence="2" id="KW-1185">Reference proteome</keyword>
<proteinExistence type="predicted"/>
<name>A0ABT8TWH3_9ACTN</name>
<reference evidence="1" key="1">
    <citation type="submission" date="2023-06" db="EMBL/GenBank/DDBJ databases">
        <title>Genome sequence of Nocardioides sp. SOB44.</title>
        <authorList>
            <person name="Zhang G."/>
        </authorList>
    </citation>
    <scope>NUCLEOTIDE SEQUENCE</scope>
    <source>
        <strain evidence="1">SOB44</strain>
    </source>
</reference>
<dbReference type="Proteomes" id="UP001168363">
    <property type="component" value="Unassembled WGS sequence"/>
</dbReference>
<protein>
    <submittedName>
        <fullName evidence="1">Uncharacterized protein</fullName>
    </submittedName>
</protein>
<dbReference type="EMBL" id="JAULSC010000407">
    <property type="protein sequence ID" value="MDO3398305.1"/>
    <property type="molecule type" value="Genomic_DNA"/>
</dbReference>
<organism evidence="1 2">
    <name type="scientific">Nocardioides cremeus</name>
    <dbReference type="NCBI Taxonomy" id="3058044"/>
    <lineage>
        <taxon>Bacteria</taxon>
        <taxon>Bacillati</taxon>
        <taxon>Actinomycetota</taxon>
        <taxon>Actinomycetes</taxon>
        <taxon>Propionibacteriales</taxon>
        <taxon>Nocardioidaceae</taxon>
        <taxon>Nocardioides</taxon>
    </lineage>
</organism>
<evidence type="ECO:0000313" key="1">
    <source>
        <dbReference type="EMBL" id="MDO3398305.1"/>
    </source>
</evidence>
<gene>
    <name evidence="1" type="ORF">QWJ41_21525</name>
</gene>
<comment type="caution">
    <text evidence="1">The sequence shown here is derived from an EMBL/GenBank/DDBJ whole genome shotgun (WGS) entry which is preliminary data.</text>
</comment>
<accession>A0ABT8TWH3</accession>
<evidence type="ECO:0000313" key="2">
    <source>
        <dbReference type="Proteomes" id="UP001168363"/>
    </source>
</evidence>
<feature type="non-terminal residue" evidence="1">
    <location>
        <position position="1"/>
    </location>
</feature>
<sequence length="59" mass="6559">LTTNLIIAASESEEHLSQPEIDDILGIALRRDASCRPVLQGRPDAALRRRALFLFAFLP</sequence>